<dbReference type="EMBL" id="VSSQ01010607">
    <property type="protein sequence ID" value="MPM44766.1"/>
    <property type="molecule type" value="Genomic_DNA"/>
</dbReference>
<dbReference type="AlphaFoldDB" id="A0A644ZVN4"/>
<dbReference type="Gene3D" id="3.30.2220.10">
    <property type="entry name" value="rbstp2171"/>
    <property type="match status" value="1"/>
</dbReference>
<evidence type="ECO:0000313" key="1">
    <source>
        <dbReference type="EMBL" id="MPM44766.1"/>
    </source>
</evidence>
<gene>
    <name evidence="1" type="ORF">SDC9_91447</name>
</gene>
<protein>
    <submittedName>
        <fullName evidence="1">Uncharacterized protein</fullName>
    </submittedName>
</protein>
<organism evidence="1">
    <name type="scientific">bioreactor metagenome</name>
    <dbReference type="NCBI Taxonomy" id="1076179"/>
    <lineage>
        <taxon>unclassified sequences</taxon>
        <taxon>metagenomes</taxon>
        <taxon>ecological metagenomes</taxon>
    </lineage>
</organism>
<proteinExistence type="predicted"/>
<reference evidence="1" key="1">
    <citation type="submission" date="2019-08" db="EMBL/GenBank/DDBJ databases">
        <authorList>
            <person name="Kucharzyk K."/>
            <person name="Murdoch R.W."/>
            <person name="Higgins S."/>
            <person name="Loffler F."/>
        </authorList>
    </citation>
    <scope>NUCLEOTIDE SEQUENCE</scope>
</reference>
<comment type="caution">
    <text evidence="1">The sequence shown here is derived from an EMBL/GenBank/DDBJ whole genome shotgun (WGS) entry which is preliminary data.</text>
</comment>
<accession>A0A644ZVN4</accession>
<name>A0A644ZVN4_9ZZZZ</name>
<sequence>MAKEEDINKEVQDIIKKDAESIRECEAIAKKHNTRKVYKLTLRVGDEDSEDMATAFFRKPSRVEFSAAVAIQQRDPMKAKGILLNSMFLEGDRRVIEDDYAFMCAALYVDEMVGLMYGDLKKN</sequence>